<accession>A0AAD7AM59</accession>
<sequence>QLQAIFDIVSTNDVPGLSRLLSNSAKEGWSISKTSDMIMLAVKGKCHPHHCTDFDKDLAILVYELGGGGALYALNKAPIMLPSRHTIADTRRHHSLRITMGNVTMSAILENTEMLFKNDIEIGEHKRVGITLSQDEIAGDGRLCYLDETDEIAGLCEHAVSALETFKMGTDLESVRKY</sequence>
<name>A0AAD7AM59_9AGAR</name>
<gene>
    <name evidence="1" type="ORF">DFH08DRAFT_657566</name>
</gene>
<proteinExistence type="predicted"/>
<organism evidence="1 2">
    <name type="scientific">Mycena albidolilacea</name>
    <dbReference type="NCBI Taxonomy" id="1033008"/>
    <lineage>
        <taxon>Eukaryota</taxon>
        <taxon>Fungi</taxon>
        <taxon>Dikarya</taxon>
        <taxon>Basidiomycota</taxon>
        <taxon>Agaricomycotina</taxon>
        <taxon>Agaricomycetes</taxon>
        <taxon>Agaricomycetidae</taxon>
        <taxon>Agaricales</taxon>
        <taxon>Marasmiineae</taxon>
        <taxon>Mycenaceae</taxon>
        <taxon>Mycena</taxon>
    </lineage>
</organism>
<feature type="non-terminal residue" evidence="1">
    <location>
        <position position="1"/>
    </location>
</feature>
<feature type="non-terminal residue" evidence="1">
    <location>
        <position position="178"/>
    </location>
</feature>
<keyword evidence="2" id="KW-1185">Reference proteome</keyword>
<dbReference type="Proteomes" id="UP001218218">
    <property type="component" value="Unassembled WGS sequence"/>
</dbReference>
<dbReference type="EMBL" id="JARIHO010000004">
    <property type="protein sequence ID" value="KAJ7362408.1"/>
    <property type="molecule type" value="Genomic_DNA"/>
</dbReference>
<evidence type="ECO:0000313" key="1">
    <source>
        <dbReference type="EMBL" id="KAJ7362408.1"/>
    </source>
</evidence>
<evidence type="ECO:0000313" key="2">
    <source>
        <dbReference type="Proteomes" id="UP001218218"/>
    </source>
</evidence>
<comment type="caution">
    <text evidence="1">The sequence shown here is derived from an EMBL/GenBank/DDBJ whole genome shotgun (WGS) entry which is preliminary data.</text>
</comment>
<dbReference type="AlphaFoldDB" id="A0AAD7AM59"/>
<reference evidence="1" key="1">
    <citation type="submission" date="2023-03" db="EMBL/GenBank/DDBJ databases">
        <title>Massive genome expansion in bonnet fungi (Mycena s.s.) driven by repeated elements and novel gene families across ecological guilds.</title>
        <authorList>
            <consortium name="Lawrence Berkeley National Laboratory"/>
            <person name="Harder C.B."/>
            <person name="Miyauchi S."/>
            <person name="Viragh M."/>
            <person name="Kuo A."/>
            <person name="Thoen E."/>
            <person name="Andreopoulos B."/>
            <person name="Lu D."/>
            <person name="Skrede I."/>
            <person name="Drula E."/>
            <person name="Henrissat B."/>
            <person name="Morin E."/>
            <person name="Kohler A."/>
            <person name="Barry K."/>
            <person name="LaButti K."/>
            <person name="Morin E."/>
            <person name="Salamov A."/>
            <person name="Lipzen A."/>
            <person name="Mereny Z."/>
            <person name="Hegedus B."/>
            <person name="Baldrian P."/>
            <person name="Stursova M."/>
            <person name="Weitz H."/>
            <person name="Taylor A."/>
            <person name="Grigoriev I.V."/>
            <person name="Nagy L.G."/>
            <person name="Martin F."/>
            <person name="Kauserud H."/>
        </authorList>
    </citation>
    <scope>NUCLEOTIDE SEQUENCE</scope>
    <source>
        <strain evidence="1">CBHHK002</strain>
    </source>
</reference>
<protein>
    <submittedName>
        <fullName evidence="1">Uncharacterized protein</fullName>
    </submittedName>
</protein>